<evidence type="ECO:0000313" key="2">
    <source>
        <dbReference type="Proteomes" id="UP001140510"/>
    </source>
</evidence>
<comment type="caution">
    <text evidence="1">The sequence shown here is derived from an EMBL/GenBank/DDBJ whole genome shotgun (WGS) entry which is preliminary data.</text>
</comment>
<evidence type="ECO:0008006" key="3">
    <source>
        <dbReference type="Google" id="ProtNLM"/>
    </source>
</evidence>
<keyword evidence="2" id="KW-1185">Reference proteome</keyword>
<protein>
    <recommendedName>
        <fullName evidence="3">F-box domain-containing protein</fullName>
    </recommendedName>
</protein>
<sequence length="217" mass="24863">MFLAEGGINWPHKHFGAMQYWAYDDWDYKDGFLKFVTDPLRSTDTKVFIMDSLETIKARKPKVPQHERRAPVRSSIETLPNEIMDQIVGCLPMDAIYSLRLASLGTACKVPLDQRFFRERLLSGELLPYIWDLRRASCLPSQCSVDIGLEQTVKGECWDWRGLAQSLTDISGLVSTSTEESGLPRSLWNRLRIWQSVVNAEKWLHNDQSIVECAKGI</sequence>
<dbReference type="AlphaFoldDB" id="A0A9W9D3E5"/>
<dbReference type="Proteomes" id="UP001140510">
    <property type="component" value="Unassembled WGS sequence"/>
</dbReference>
<proteinExistence type="predicted"/>
<gene>
    <name evidence="1" type="ORF">N0V91_010550</name>
</gene>
<organism evidence="1 2">
    <name type="scientific">Didymella pomorum</name>
    <dbReference type="NCBI Taxonomy" id="749634"/>
    <lineage>
        <taxon>Eukaryota</taxon>
        <taxon>Fungi</taxon>
        <taxon>Dikarya</taxon>
        <taxon>Ascomycota</taxon>
        <taxon>Pezizomycotina</taxon>
        <taxon>Dothideomycetes</taxon>
        <taxon>Pleosporomycetidae</taxon>
        <taxon>Pleosporales</taxon>
        <taxon>Pleosporineae</taxon>
        <taxon>Didymellaceae</taxon>
        <taxon>Didymella</taxon>
    </lineage>
</organism>
<reference evidence="1" key="1">
    <citation type="submission" date="2022-10" db="EMBL/GenBank/DDBJ databases">
        <title>Tapping the CABI collections for fungal endophytes: first genome assemblies for Collariella, Neodidymelliopsis, Ascochyta clinopodiicola, Didymella pomorum, Didymosphaeria variabile, Neocosmospora piperis and Neocucurbitaria cava.</title>
        <authorList>
            <person name="Hill R."/>
        </authorList>
    </citation>
    <scope>NUCLEOTIDE SEQUENCE</scope>
    <source>
        <strain evidence="1">IMI 355091</strain>
    </source>
</reference>
<dbReference type="OrthoDB" id="3932329at2759"/>
<evidence type="ECO:0000313" key="1">
    <source>
        <dbReference type="EMBL" id="KAJ4397967.1"/>
    </source>
</evidence>
<dbReference type="EMBL" id="JAPEVA010000143">
    <property type="protein sequence ID" value="KAJ4397967.1"/>
    <property type="molecule type" value="Genomic_DNA"/>
</dbReference>
<accession>A0A9W9D3E5</accession>
<name>A0A9W9D3E5_9PLEO</name>